<dbReference type="SUPFAM" id="SSF56281">
    <property type="entry name" value="Metallo-hydrolase/oxidoreductase"/>
    <property type="match status" value="1"/>
</dbReference>
<comment type="caution">
    <text evidence="2">The sequence shown here is derived from an EMBL/GenBank/DDBJ whole genome shotgun (WGS) entry which is preliminary data.</text>
</comment>
<evidence type="ECO:0000313" key="3">
    <source>
        <dbReference type="Proteomes" id="UP000587211"/>
    </source>
</evidence>
<dbReference type="PANTHER" id="PTHR42951">
    <property type="entry name" value="METALLO-BETA-LACTAMASE DOMAIN-CONTAINING"/>
    <property type="match status" value="1"/>
</dbReference>
<organism evidence="2 3">
    <name type="scientific">Aeromicrobium tamlense</name>
    <dbReference type="NCBI Taxonomy" id="375541"/>
    <lineage>
        <taxon>Bacteria</taxon>
        <taxon>Bacillati</taxon>
        <taxon>Actinomycetota</taxon>
        <taxon>Actinomycetes</taxon>
        <taxon>Propionibacteriales</taxon>
        <taxon>Nocardioidaceae</taxon>
        <taxon>Aeromicrobium</taxon>
    </lineage>
</organism>
<dbReference type="InterPro" id="IPR050855">
    <property type="entry name" value="NDM-1-like"/>
</dbReference>
<dbReference type="RefSeq" id="WP_218845732.1">
    <property type="nucleotide sequence ID" value="NZ_BAAAMP010000003.1"/>
</dbReference>
<dbReference type="InterPro" id="IPR036866">
    <property type="entry name" value="RibonucZ/Hydroxyglut_hydro"/>
</dbReference>
<accession>A0ABX2SJ27</accession>
<reference evidence="2 3" key="1">
    <citation type="submission" date="2020-07" db="EMBL/GenBank/DDBJ databases">
        <title>Sequencing the genomes of 1000 actinobacteria strains.</title>
        <authorList>
            <person name="Klenk H.-P."/>
        </authorList>
    </citation>
    <scope>NUCLEOTIDE SEQUENCE [LARGE SCALE GENOMIC DNA]</scope>
    <source>
        <strain evidence="2 3">DSM 19087</strain>
    </source>
</reference>
<dbReference type="InterPro" id="IPR001279">
    <property type="entry name" value="Metallo-B-lactamas"/>
</dbReference>
<dbReference type="Proteomes" id="UP000587211">
    <property type="component" value="Unassembled WGS sequence"/>
</dbReference>
<gene>
    <name evidence="2" type="ORF">BJ975_000865</name>
</gene>
<dbReference type="EMBL" id="JACBZN010000001">
    <property type="protein sequence ID" value="NYI37490.1"/>
    <property type="molecule type" value="Genomic_DNA"/>
</dbReference>
<feature type="domain" description="Metallo-beta-lactamase" evidence="1">
    <location>
        <begin position="34"/>
        <end position="241"/>
    </location>
</feature>
<dbReference type="Gene3D" id="3.60.15.10">
    <property type="entry name" value="Ribonuclease Z/Hydroxyacylglutathione hydrolase-like"/>
    <property type="match status" value="1"/>
</dbReference>
<sequence length="262" mass="27614">MSRRRTGTPFEERAEDLMGITQVRDGIVRIEQAGTNCYLVTSAGAPYFVDAGLSRTRELAEQALRESGHDWVDVTDVLLTHAHFDHLGFAAHASRAGARIWAHPGDHRIARRPYRYQPGRPRLLYPLRHPASVPVLARMVAAGALKVEGVAQIENLHPGADGLPAGVEVVATPGHTDGHCVLLLPDSDVVFTGDALVTLDPYTGRTGPRIVARAGTKDARGALRSLDAIAATGAGTVLPGHGEPFRRGAAAAAESAAGAGVA</sequence>
<proteinExistence type="predicted"/>
<evidence type="ECO:0000313" key="2">
    <source>
        <dbReference type="EMBL" id="NYI37490.1"/>
    </source>
</evidence>
<dbReference type="Pfam" id="PF00753">
    <property type="entry name" value="Lactamase_B"/>
    <property type="match status" value="1"/>
</dbReference>
<keyword evidence="3" id="KW-1185">Reference proteome</keyword>
<protein>
    <submittedName>
        <fullName evidence="2">Glyoxylase-like metal-dependent hydrolase (Beta-lactamase superfamily II)</fullName>
    </submittedName>
</protein>
<name>A0ABX2SJ27_9ACTN</name>
<evidence type="ECO:0000259" key="1">
    <source>
        <dbReference type="SMART" id="SM00849"/>
    </source>
</evidence>
<dbReference type="SMART" id="SM00849">
    <property type="entry name" value="Lactamase_B"/>
    <property type="match status" value="1"/>
</dbReference>